<dbReference type="PaxDb" id="882-DVU_1154"/>
<keyword evidence="3" id="KW-1185">Reference proteome</keyword>
<evidence type="ECO:0000313" key="3">
    <source>
        <dbReference type="Proteomes" id="UP000002194"/>
    </source>
</evidence>
<organism evidence="2 3">
    <name type="scientific">Nitratidesulfovibrio vulgaris (strain ATCC 29579 / DSM 644 / CCUG 34227 / NCIMB 8303 / VKM B-1760 / Hildenborough)</name>
    <name type="common">Desulfovibrio vulgaris</name>
    <dbReference type="NCBI Taxonomy" id="882"/>
    <lineage>
        <taxon>Bacteria</taxon>
        <taxon>Pseudomonadati</taxon>
        <taxon>Thermodesulfobacteriota</taxon>
        <taxon>Desulfovibrionia</taxon>
        <taxon>Desulfovibrionales</taxon>
        <taxon>Desulfovibrionaceae</taxon>
        <taxon>Nitratidesulfovibrio</taxon>
    </lineage>
</organism>
<dbReference type="EMBL" id="AE017285">
    <property type="protein sequence ID" value="AAS95632.1"/>
    <property type="molecule type" value="Genomic_DNA"/>
</dbReference>
<dbReference type="STRING" id="882.DVU_1154"/>
<dbReference type="EnsemblBacteria" id="AAS95632">
    <property type="protein sequence ID" value="AAS95632"/>
    <property type="gene ID" value="DVU_1154"/>
</dbReference>
<dbReference type="KEGG" id="dvu:DVU_1154"/>
<evidence type="ECO:0000313" key="2">
    <source>
        <dbReference type="EMBL" id="AAS95632.1"/>
    </source>
</evidence>
<proteinExistence type="predicted"/>
<gene>
    <name evidence="2" type="ordered locus">DVU_1154</name>
</gene>
<name>Q72CX9_NITV2</name>
<accession>Q72CX9</accession>
<dbReference type="AlphaFoldDB" id="Q72CX9"/>
<dbReference type="Proteomes" id="UP000002194">
    <property type="component" value="Chromosome"/>
</dbReference>
<sequence length="45" mass="5112">MHVELSRYGQKAAPPPQSSLRNDYSTAIRRGEAFRTQDAKTMDET</sequence>
<feature type="compositionally biased region" description="Basic and acidic residues" evidence="1">
    <location>
        <begin position="29"/>
        <end position="45"/>
    </location>
</feature>
<dbReference type="HOGENOM" id="CLU_3199013_0_0_7"/>
<protein>
    <submittedName>
        <fullName evidence="2">Uncharacterized protein</fullName>
    </submittedName>
</protein>
<feature type="region of interest" description="Disordered" evidence="1">
    <location>
        <begin position="1"/>
        <end position="45"/>
    </location>
</feature>
<reference evidence="2 3" key="1">
    <citation type="journal article" date="2004" name="Nat. Biotechnol.">
        <title>The genome sequence of the anaerobic, sulfate-reducing bacterium Desulfovibrio vulgaris Hildenborough.</title>
        <authorList>
            <person name="Heidelberg J.F."/>
            <person name="Seshadri R."/>
            <person name="Haveman S.A."/>
            <person name="Hemme C.L."/>
            <person name="Paulsen I.T."/>
            <person name="Kolonay J.F."/>
            <person name="Eisen J.A."/>
            <person name="Ward N."/>
            <person name="Methe B."/>
            <person name="Brinkac L.M."/>
            <person name="Daugherty S.C."/>
            <person name="Deboy R.T."/>
            <person name="Dodson R.J."/>
            <person name="Durkin A.S."/>
            <person name="Madupu R."/>
            <person name="Nelson W.C."/>
            <person name="Sullivan S.A."/>
            <person name="Fouts D."/>
            <person name="Haft D.H."/>
            <person name="Selengut J."/>
            <person name="Peterson J.D."/>
            <person name="Davidsen T.M."/>
            <person name="Zafar N."/>
            <person name="Zhou L."/>
            <person name="Radune D."/>
            <person name="Dimitrov G."/>
            <person name="Hance M."/>
            <person name="Tran K."/>
            <person name="Khouri H."/>
            <person name="Gill J."/>
            <person name="Utterback T.R."/>
            <person name="Feldblyum T.V."/>
            <person name="Wall J.D."/>
            <person name="Voordouw G."/>
            <person name="Fraser C.M."/>
        </authorList>
    </citation>
    <scope>NUCLEOTIDE SEQUENCE [LARGE SCALE GENOMIC DNA]</scope>
    <source>
        <strain evidence="3">ATCC 29579 / DSM 644 / NCIMB 8303 / VKM B-1760 / Hildenborough</strain>
    </source>
</reference>
<evidence type="ECO:0000256" key="1">
    <source>
        <dbReference type="SAM" id="MobiDB-lite"/>
    </source>
</evidence>
<dbReference type="PATRIC" id="fig|882.5.peg.1087"/>